<dbReference type="InterPro" id="IPR050441">
    <property type="entry name" value="RBM"/>
</dbReference>
<sequence length="234" mass="27134">MSRYRSRSRSYSPGRRSRTPPRASKRYDDEDRHLDTRSYRDRRSSAPSGLLIRNLSLDARPEDLRGPFEKFGPLKDIYLPRNYHTREPRGFGFVKYRYGEDAAEAKRQMNHKSIGGREISIVFAEENRKTPQEMCRTIRTSNRHGGSHRGRTPPGSIRQQYHFHGRMAETPRKGTMHLSYGVLKRLVLGECMSEVILECNGKSGDTSSAQTSKIVFFYSIEDFALLHVVFRAWM</sequence>
<keyword evidence="5" id="KW-1185">Reference proteome</keyword>
<dbReference type="AlphaFoldDB" id="A0A9Q0WQQ4"/>
<gene>
    <name evidence="4" type="ORF">OIU74_017496</name>
</gene>
<dbReference type="SUPFAM" id="SSF54928">
    <property type="entry name" value="RNA-binding domain, RBD"/>
    <property type="match status" value="1"/>
</dbReference>
<evidence type="ECO:0000313" key="4">
    <source>
        <dbReference type="EMBL" id="KAJ6771063.1"/>
    </source>
</evidence>
<organism evidence="4 5">
    <name type="scientific">Salix koriyanagi</name>
    <dbReference type="NCBI Taxonomy" id="2511006"/>
    <lineage>
        <taxon>Eukaryota</taxon>
        <taxon>Viridiplantae</taxon>
        <taxon>Streptophyta</taxon>
        <taxon>Embryophyta</taxon>
        <taxon>Tracheophyta</taxon>
        <taxon>Spermatophyta</taxon>
        <taxon>Magnoliopsida</taxon>
        <taxon>eudicotyledons</taxon>
        <taxon>Gunneridae</taxon>
        <taxon>Pentapetalae</taxon>
        <taxon>rosids</taxon>
        <taxon>fabids</taxon>
        <taxon>Malpighiales</taxon>
        <taxon>Salicaceae</taxon>
        <taxon>Saliceae</taxon>
        <taxon>Salix</taxon>
    </lineage>
</organism>
<comment type="caution">
    <text evidence="4">The sequence shown here is derived from an EMBL/GenBank/DDBJ whole genome shotgun (WGS) entry which is preliminary data.</text>
</comment>
<evidence type="ECO:0000256" key="1">
    <source>
        <dbReference type="PROSITE-ProRule" id="PRU00176"/>
    </source>
</evidence>
<evidence type="ECO:0000259" key="3">
    <source>
        <dbReference type="PROSITE" id="PS50102"/>
    </source>
</evidence>
<protein>
    <submittedName>
        <fullName evidence="4">SERINE/ARGININE RICH SPLICING FACTOR</fullName>
    </submittedName>
</protein>
<evidence type="ECO:0000256" key="2">
    <source>
        <dbReference type="SAM" id="MobiDB-lite"/>
    </source>
</evidence>
<dbReference type="Proteomes" id="UP001151752">
    <property type="component" value="Chromosome 10"/>
</dbReference>
<accession>A0A9Q0WQQ4</accession>
<keyword evidence="1" id="KW-0694">RNA-binding</keyword>
<dbReference type="FunFam" id="3.30.70.330:FF:000753">
    <property type="entry name" value="Serine/arginine-rich SC35-like splicing factor SCL28"/>
    <property type="match status" value="1"/>
</dbReference>
<feature type="region of interest" description="Disordered" evidence="2">
    <location>
        <begin position="1"/>
        <end position="46"/>
    </location>
</feature>
<dbReference type="InterPro" id="IPR000504">
    <property type="entry name" value="RRM_dom"/>
</dbReference>
<reference evidence="4" key="1">
    <citation type="submission" date="2022-11" db="EMBL/GenBank/DDBJ databases">
        <authorList>
            <person name="Hyden B.L."/>
            <person name="Feng K."/>
            <person name="Yates T."/>
            <person name="Jawdy S."/>
            <person name="Smart L.B."/>
            <person name="Muchero W."/>
        </authorList>
    </citation>
    <scope>NUCLEOTIDE SEQUENCE</scope>
    <source>
        <tissue evidence="4">Shoot tip</tissue>
    </source>
</reference>
<dbReference type="InterPro" id="IPR035979">
    <property type="entry name" value="RBD_domain_sf"/>
</dbReference>
<dbReference type="InterPro" id="IPR012677">
    <property type="entry name" value="Nucleotide-bd_a/b_plait_sf"/>
</dbReference>
<dbReference type="PANTHER" id="PTHR48034">
    <property type="entry name" value="TRANSFORMER-2 SEX-DETERMINING PROTEIN-RELATED"/>
    <property type="match status" value="1"/>
</dbReference>
<evidence type="ECO:0000313" key="5">
    <source>
        <dbReference type="Proteomes" id="UP001151752"/>
    </source>
</evidence>
<dbReference type="PROSITE" id="PS50102">
    <property type="entry name" value="RRM"/>
    <property type="match status" value="1"/>
</dbReference>
<dbReference type="Gene3D" id="3.30.70.330">
    <property type="match status" value="1"/>
</dbReference>
<feature type="compositionally biased region" description="Basic and acidic residues" evidence="2">
    <location>
        <begin position="25"/>
        <end position="44"/>
    </location>
</feature>
<name>A0A9Q0WQQ4_9ROSI</name>
<dbReference type="GO" id="GO:0003723">
    <property type="term" value="F:RNA binding"/>
    <property type="evidence" value="ECO:0007669"/>
    <property type="project" value="UniProtKB-UniRule"/>
</dbReference>
<reference evidence="4" key="2">
    <citation type="journal article" date="2023" name="Int. J. Mol. Sci.">
        <title>De Novo Assembly and Annotation of 11 Diverse Shrub Willow (Salix) Genomes Reveals Novel Gene Organization in Sex-Linked Regions.</title>
        <authorList>
            <person name="Hyden B."/>
            <person name="Feng K."/>
            <person name="Yates T.B."/>
            <person name="Jawdy S."/>
            <person name="Cereghino C."/>
            <person name="Smart L.B."/>
            <person name="Muchero W."/>
        </authorList>
    </citation>
    <scope>NUCLEOTIDE SEQUENCE</scope>
    <source>
        <tissue evidence="4">Shoot tip</tissue>
    </source>
</reference>
<feature type="domain" description="RRM" evidence="3">
    <location>
        <begin position="48"/>
        <end position="126"/>
    </location>
</feature>
<dbReference type="SMART" id="SM00360">
    <property type="entry name" value="RRM"/>
    <property type="match status" value="1"/>
</dbReference>
<dbReference type="EMBL" id="JAPFFM010000002">
    <property type="protein sequence ID" value="KAJ6771063.1"/>
    <property type="molecule type" value="Genomic_DNA"/>
</dbReference>
<dbReference type="Pfam" id="PF00076">
    <property type="entry name" value="RRM_1"/>
    <property type="match status" value="1"/>
</dbReference>
<proteinExistence type="predicted"/>